<sequence length="114" mass="13403">MYGNFWSDFNLILSCFTIIYRNLELVFKMIVVLYSMKMLSKLKTCEQYILTLFNLPLTKLTGLEFSEHIDAILAQHYPANMNLSLSNIQLVKNKCVRELQQIYNSMECGVFWCI</sequence>
<gene>
    <name evidence="1" type="ORF">HINF_LOCUS1178</name>
    <name evidence="2" type="ORF">HINF_LOCUS55018</name>
</gene>
<evidence type="ECO:0000313" key="2">
    <source>
        <dbReference type="EMBL" id="CAL6071173.1"/>
    </source>
</evidence>
<proteinExistence type="predicted"/>
<reference evidence="2 3" key="2">
    <citation type="submission" date="2024-07" db="EMBL/GenBank/DDBJ databases">
        <authorList>
            <person name="Akdeniz Z."/>
        </authorList>
    </citation>
    <scope>NUCLEOTIDE SEQUENCE [LARGE SCALE GENOMIC DNA]</scope>
</reference>
<organism evidence="1">
    <name type="scientific">Hexamita inflata</name>
    <dbReference type="NCBI Taxonomy" id="28002"/>
    <lineage>
        <taxon>Eukaryota</taxon>
        <taxon>Metamonada</taxon>
        <taxon>Diplomonadida</taxon>
        <taxon>Hexamitidae</taxon>
        <taxon>Hexamitinae</taxon>
        <taxon>Hexamita</taxon>
    </lineage>
</organism>
<evidence type="ECO:0000313" key="1">
    <source>
        <dbReference type="EMBL" id="CAI9913533.1"/>
    </source>
</evidence>
<keyword evidence="3" id="KW-1185">Reference proteome</keyword>
<reference evidence="1" key="1">
    <citation type="submission" date="2023-06" db="EMBL/GenBank/DDBJ databases">
        <authorList>
            <person name="Kurt Z."/>
        </authorList>
    </citation>
    <scope>NUCLEOTIDE SEQUENCE</scope>
</reference>
<comment type="caution">
    <text evidence="1">The sequence shown here is derived from an EMBL/GenBank/DDBJ whole genome shotgun (WGS) entry which is preliminary data.</text>
</comment>
<dbReference type="EMBL" id="CATOUU010000026">
    <property type="protein sequence ID" value="CAI9913533.1"/>
    <property type="molecule type" value="Genomic_DNA"/>
</dbReference>
<dbReference type="Proteomes" id="UP001642409">
    <property type="component" value="Unassembled WGS sequence"/>
</dbReference>
<dbReference type="EMBL" id="CAXDID020000289">
    <property type="protein sequence ID" value="CAL6071173.1"/>
    <property type="molecule type" value="Genomic_DNA"/>
</dbReference>
<dbReference type="AlphaFoldDB" id="A0AA86N684"/>
<protein>
    <submittedName>
        <fullName evidence="2">Hypothetical_protein</fullName>
    </submittedName>
</protein>
<evidence type="ECO:0000313" key="3">
    <source>
        <dbReference type="Proteomes" id="UP001642409"/>
    </source>
</evidence>
<accession>A0AA86N684</accession>
<name>A0AA86N684_9EUKA</name>